<feature type="transmembrane region" description="Helical" evidence="1">
    <location>
        <begin position="94"/>
        <end position="120"/>
    </location>
</feature>
<gene>
    <name evidence="3" type="ORF">ACFO0D_04910</name>
</gene>
<feature type="transmembrane region" description="Helical" evidence="1">
    <location>
        <begin position="52"/>
        <end position="73"/>
    </location>
</feature>
<evidence type="ECO:0000259" key="2">
    <source>
        <dbReference type="Pfam" id="PF14358"/>
    </source>
</evidence>
<keyword evidence="1" id="KW-0472">Membrane</keyword>
<evidence type="ECO:0000256" key="1">
    <source>
        <dbReference type="SAM" id="Phobius"/>
    </source>
</evidence>
<name>A0ABV9I766_9DEIO</name>
<dbReference type="RefSeq" id="WP_380060716.1">
    <property type="nucleotide sequence ID" value="NZ_JBHSEI010000002.1"/>
</dbReference>
<feature type="transmembrane region" description="Helical" evidence="1">
    <location>
        <begin position="27"/>
        <end position="46"/>
    </location>
</feature>
<sequence>MSAKHFTASSRPPKTTNMTRRNWQLDVLLFVVFMLVSAPMTTGIPFHEWLGLVIFAPLFYHLVWHWKWVAGVFTRSSRKLPRRTAFAKWFNLALFFMMLLAGVSGMMISEALLPMLGWIVGPDNFWLTVHKASATLMMFLIGLHLALHWPWIVQRLKRQPTGGMTQ</sequence>
<evidence type="ECO:0000313" key="3">
    <source>
        <dbReference type="EMBL" id="MFC4637681.1"/>
    </source>
</evidence>
<keyword evidence="1" id="KW-1133">Transmembrane helix</keyword>
<reference evidence="4" key="1">
    <citation type="journal article" date="2019" name="Int. J. Syst. Evol. Microbiol.">
        <title>The Global Catalogue of Microorganisms (GCM) 10K type strain sequencing project: providing services to taxonomists for standard genome sequencing and annotation.</title>
        <authorList>
            <consortium name="The Broad Institute Genomics Platform"/>
            <consortium name="The Broad Institute Genome Sequencing Center for Infectious Disease"/>
            <person name="Wu L."/>
            <person name="Ma J."/>
        </authorList>
    </citation>
    <scope>NUCLEOTIDE SEQUENCE [LARGE SCALE GENOMIC DNA]</scope>
    <source>
        <strain evidence="4">CCUG 55995</strain>
    </source>
</reference>
<dbReference type="SUPFAM" id="SSF81342">
    <property type="entry name" value="Transmembrane di-heme cytochromes"/>
    <property type="match status" value="1"/>
</dbReference>
<keyword evidence="4" id="KW-1185">Reference proteome</keyword>
<comment type="caution">
    <text evidence="3">The sequence shown here is derived from an EMBL/GenBank/DDBJ whole genome shotgun (WGS) entry which is preliminary data.</text>
</comment>
<dbReference type="InterPro" id="IPR025517">
    <property type="entry name" value="DUF4405"/>
</dbReference>
<dbReference type="Pfam" id="PF14358">
    <property type="entry name" value="DUF4405"/>
    <property type="match status" value="1"/>
</dbReference>
<dbReference type="Proteomes" id="UP001595952">
    <property type="component" value="Unassembled WGS sequence"/>
</dbReference>
<protein>
    <submittedName>
        <fullName evidence="3">DUF4405 domain-containing protein</fullName>
    </submittedName>
</protein>
<proteinExistence type="predicted"/>
<organism evidence="3 4">
    <name type="scientific">Deinococcus hohokamensis</name>
    <dbReference type="NCBI Taxonomy" id="309883"/>
    <lineage>
        <taxon>Bacteria</taxon>
        <taxon>Thermotogati</taxon>
        <taxon>Deinococcota</taxon>
        <taxon>Deinococci</taxon>
        <taxon>Deinococcales</taxon>
        <taxon>Deinococcaceae</taxon>
        <taxon>Deinococcus</taxon>
    </lineage>
</organism>
<accession>A0ABV9I766</accession>
<dbReference type="InterPro" id="IPR016174">
    <property type="entry name" value="Di-haem_cyt_TM"/>
</dbReference>
<feature type="transmembrane region" description="Helical" evidence="1">
    <location>
        <begin position="132"/>
        <end position="152"/>
    </location>
</feature>
<keyword evidence="1" id="KW-0812">Transmembrane</keyword>
<evidence type="ECO:0000313" key="4">
    <source>
        <dbReference type="Proteomes" id="UP001595952"/>
    </source>
</evidence>
<dbReference type="EMBL" id="JBHSEI010000002">
    <property type="protein sequence ID" value="MFC4637681.1"/>
    <property type="molecule type" value="Genomic_DNA"/>
</dbReference>
<feature type="domain" description="Flavinylation-associated cytochrome" evidence="2">
    <location>
        <begin position="89"/>
        <end position="149"/>
    </location>
</feature>